<evidence type="ECO:0000313" key="1">
    <source>
        <dbReference type="EMBL" id="GIY56927.1"/>
    </source>
</evidence>
<dbReference type="AlphaFoldDB" id="A0AAV4UGH9"/>
<gene>
    <name evidence="1" type="ORF">CEXT_238021</name>
</gene>
<protein>
    <submittedName>
        <fullName evidence="1">Uncharacterized protein</fullName>
    </submittedName>
</protein>
<dbReference type="Proteomes" id="UP001054945">
    <property type="component" value="Unassembled WGS sequence"/>
</dbReference>
<accession>A0AAV4UGH9</accession>
<sequence length="85" mass="9787">MMEKIFLKIAISIVEEDVTRAKSGRSRRSNVQIKSWVNFIKLDAKRGFVWNIPTPMVTLKVTSNEVRREGIMESEKIVSGKKDAY</sequence>
<name>A0AAV4UGH9_CAEEX</name>
<comment type="caution">
    <text evidence="1">The sequence shown here is derived from an EMBL/GenBank/DDBJ whole genome shotgun (WGS) entry which is preliminary data.</text>
</comment>
<proteinExistence type="predicted"/>
<evidence type="ECO:0000313" key="2">
    <source>
        <dbReference type="Proteomes" id="UP001054945"/>
    </source>
</evidence>
<reference evidence="1 2" key="1">
    <citation type="submission" date="2021-06" db="EMBL/GenBank/DDBJ databases">
        <title>Caerostris extrusa draft genome.</title>
        <authorList>
            <person name="Kono N."/>
            <person name="Arakawa K."/>
        </authorList>
    </citation>
    <scope>NUCLEOTIDE SEQUENCE [LARGE SCALE GENOMIC DNA]</scope>
</reference>
<organism evidence="1 2">
    <name type="scientific">Caerostris extrusa</name>
    <name type="common">Bark spider</name>
    <name type="synonym">Caerostris bankana</name>
    <dbReference type="NCBI Taxonomy" id="172846"/>
    <lineage>
        <taxon>Eukaryota</taxon>
        <taxon>Metazoa</taxon>
        <taxon>Ecdysozoa</taxon>
        <taxon>Arthropoda</taxon>
        <taxon>Chelicerata</taxon>
        <taxon>Arachnida</taxon>
        <taxon>Araneae</taxon>
        <taxon>Araneomorphae</taxon>
        <taxon>Entelegynae</taxon>
        <taxon>Araneoidea</taxon>
        <taxon>Araneidae</taxon>
        <taxon>Caerostris</taxon>
    </lineage>
</organism>
<dbReference type="EMBL" id="BPLR01012827">
    <property type="protein sequence ID" value="GIY56927.1"/>
    <property type="molecule type" value="Genomic_DNA"/>
</dbReference>
<keyword evidence="2" id="KW-1185">Reference proteome</keyword>